<gene>
    <name evidence="2" type="ORF">QM480_08410</name>
</gene>
<reference evidence="2 3" key="1">
    <citation type="submission" date="2023-05" db="EMBL/GenBank/DDBJ databases">
        <title>Novel species of genus Flectobacillus isolated from stream in China.</title>
        <authorList>
            <person name="Lu H."/>
        </authorList>
    </citation>
    <scope>NUCLEOTIDE SEQUENCE [LARGE SCALE GENOMIC DNA]</scope>
    <source>
        <strain evidence="2 3">DC10W</strain>
    </source>
</reference>
<dbReference type="Gene3D" id="1.20.120.1490">
    <property type="match status" value="1"/>
</dbReference>
<name>A0ABT6YL82_9BACT</name>
<evidence type="ECO:0000313" key="2">
    <source>
        <dbReference type="EMBL" id="MDI9864345.1"/>
    </source>
</evidence>
<keyword evidence="1" id="KW-0472">Membrane</keyword>
<protein>
    <recommendedName>
        <fullName evidence="4">Periplasmic heavy metal sensor</fullName>
    </recommendedName>
</protein>
<evidence type="ECO:0000313" key="3">
    <source>
        <dbReference type="Proteomes" id="UP001236569"/>
    </source>
</evidence>
<evidence type="ECO:0000256" key="1">
    <source>
        <dbReference type="SAM" id="Phobius"/>
    </source>
</evidence>
<sequence length="156" mass="18047">MKLFSPWIFAGLVIMNIALLAVIWLGRPTGRPPHGQPFGMGHEGPRLQHYLESKLNFDEKQKQAYETLIHEHRRQIDSLHLAIQEAKKDLYSQGLSQNDSIISQKQSQIANLMAKQEQINFEHFRKVRDKICNPQQKQALDNMIGEVLEQVSRPPR</sequence>
<evidence type="ECO:0008006" key="4">
    <source>
        <dbReference type="Google" id="ProtNLM"/>
    </source>
</evidence>
<dbReference type="Proteomes" id="UP001236569">
    <property type="component" value="Unassembled WGS sequence"/>
</dbReference>
<keyword evidence="3" id="KW-1185">Reference proteome</keyword>
<keyword evidence="1" id="KW-1133">Transmembrane helix</keyword>
<organism evidence="2 3">
    <name type="scientific">Flectobacillus longus</name>
    <dbReference type="NCBI Taxonomy" id="2984207"/>
    <lineage>
        <taxon>Bacteria</taxon>
        <taxon>Pseudomonadati</taxon>
        <taxon>Bacteroidota</taxon>
        <taxon>Cytophagia</taxon>
        <taxon>Cytophagales</taxon>
        <taxon>Flectobacillaceae</taxon>
        <taxon>Flectobacillus</taxon>
    </lineage>
</organism>
<comment type="caution">
    <text evidence="2">The sequence shown here is derived from an EMBL/GenBank/DDBJ whole genome shotgun (WGS) entry which is preliminary data.</text>
</comment>
<proteinExistence type="predicted"/>
<feature type="transmembrane region" description="Helical" evidence="1">
    <location>
        <begin position="6"/>
        <end position="26"/>
    </location>
</feature>
<dbReference type="RefSeq" id="WP_283369547.1">
    <property type="nucleotide sequence ID" value="NZ_JASHID010000005.1"/>
</dbReference>
<dbReference type="EMBL" id="JASHID010000005">
    <property type="protein sequence ID" value="MDI9864345.1"/>
    <property type="molecule type" value="Genomic_DNA"/>
</dbReference>
<keyword evidence="1" id="KW-0812">Transmembrane</keyword>
<accession>A0ABT6YL82</accession>